<dbReference type="SUPFAM" id="SSF51695">
    <property type="entry name" value="PLC-like phosphodiesterases"/>
    <property type="match status" value="1"/>
</dbReference>
<dbReference type="GO" id="GO:0006580">
    <property type="term" value="P:ethanolamine metabolic process"/>
    <property type="evidence" value="ECO:0007669"/>
    <property type="project" value="TreeGrafter"/>
</dbReference>
<evidence type="ECO:0000313" key="4">
    <source>
        <dbReference type="Proteomes" id="UP000014174"/>
    </source>
</evidence>
<evidence type="ECO:0000259" key="2">
    <source>
        <dbReference type="PROSITE" id="PS51704"/>
    </source>
</evidence>
<evidence type="ECO:0000313" key="3">
    <source>
        <dbReference type="EMBL" id="EOR94315.1"/>
    </source>
</evidence>
<dbReference type="InterPro" id="IPR017946">
    <property type="entry name" value="PLC-like_Pdiesterase_TIM-brl"/>
</dbReference>
<organism evidence="3 4">
    <name type="scientific">Arcticibacter svalbardensis MN12-7</name>
    <dbReference type="NCBI Taxonomy" id="1150600"/>
    <lineage>
        <taxon>Bacteria</taxon>
        <taxon>Pseudomonadati</taxon>
        <taxon>Bacteroidota</taxon>
        <taxon>Sphingobacteriia</taxon>
        <taxon>Sphingobacteriales</taxon>
        <taxon>Sphingobacteriaceae</taxon>
        <taxon>Arcticibacter</taxon>
    </lineage>
</organism>
<feature type="chain" id="PRO_5004481940" evidence="1">
    <location>
        <begin position="24"/>
        <end position="299"/>
    </location>
</feature>
<dbReference type="GO" id="GO:0005886">
    <property type="term" value="C:plasma membrane"/>
    <property type="evidence" value="ECO:0007669"/>
    <property type="project" value="TreeGrafter"/>
</dbReference>
<dbReference type="OrthoDB" id="384721at2"/>
<protein>
    <submittedName>
        <fullName evidence="3">Glycerophosphoryl diester phosphodiesterase</fullName>
        <ecNumber evidence="3">3.1.4.46</ecNumber>
    </submittedName>
</protein>
<gene>
    <name evidence="3" type="ORF">ADIARSV_2556</name>
</gene>
<dbReference type="InterPro" id="IPR030395">
    <property type="entry name" value="GP_PDE_dom"/>
</dbReference>
<dbReference type="RefSeq" id="WP_016195787.1">
    <property type="nucleotide sequence ID" value="NZ_AQPN01000090.1"/>
</dbReference>
<reference evidence="3 4" key="1">
    <citation type="journal article" date="2013" name="Genome Announc.">
        <title>Draft Genome Sequence of Arcticibacter svalbardensis Strain MN12-7T, a Member of the Family Sphingobacteriaceae Isolated from an Arctic Soil Sample.</title>
        <authorList>
            <person name="Shivaji S."/>
            <person name="Ara S."/>
            <person name="Prasad S."/>
            <person name="Manasa B.P."/>
            <person name="Begum Z."/>
            <person name="Singh A."/>
            <person name="Kumar Pinnaka A."/>
        </authorList>
    </citation>
    <scope>NUCLEOTIDE SEQUENCE [LARGE SCALE GENOMIC DNA]</scope>
    <source>
        <strain evidence="3 4">MN12-7</strain>
    </source>
</reference>
<dbReference type="Gene3D" id="3.20.20.190">
    <property type="entry name" value="Phosphatidylinositol (PI) phosphodiesterase"/>
    <property type="match status" value="1"/>
</dbReference>
<dbReference type="PANTHER" id="PTHR46320:SF1">
    <property type="entry name" value="GLYCEROPHOSPHODIESTER PHOSPHODIESTERASE 1"/>
    <property type="match status" value="1"/>
</dbReference>
<accession>R9GRY9</accession>
<dbReference type="STRING" id="1150600.ADIARSV_2556"/>
<dbReference type="GO" id="GO:0008889">
    <property type="term" value="F:glycerophosphodiester phosphodiesterase activity"/>
    <property type="evidence" value="ECO:0007669"/>
    <property type="project" value="UniProtKB-EC"/>
</dbReference>
<dbReference type="GO" id="GO:0070291">
    <property type="term" value="P:N-acylethanolamine metabolic process"/>
    <property type="evidence" value="ECO:0007669"/>
    <property type="project" value="TreeGrafter"/>
</dbReference>
<dbReference type="PROSITE" id="PS51704">
    <property type="entry name" value="GP_PDE"/>
    <property type="match status" value="1"/>
</dbReference>
<dbReference type="EMBL" id="AQPN01000090">
    <property type="protein sequence ID" value="EOR94315.1"/>
    <property type="molecule type" value="Genomic_DNA"/>
</dbReference>
<dbReference type="GO" id="GO:0006644">
    <property type="term" value="P:phospholipid metabolic process"/>
    <property type="evidence" value="ECO:0007669"/>
    <property type="project" value="TreeGrafter"/>
</dbReference>
<feature type="domain" description="GP-PDE" evidence="2">
    <location>
        <begin position="53"/>
        <end position="296"/>
    </location>
</feature>
<keyword evidence="4" id="KW-1185">Reference proteome</keyword>
<name>R9GRY9_9SPHI</name>
<dbReference type="CDD" id="cd08566">
    <property type="entry name" value="GDPD_AtGDE_like"/>
    <property type="match status" value="1"/>
</dbReference>
<dbReference type="AlphaFoldDB" id="R9GRY9"/>
<dbReference type="eggNOG" id="COG0584">
    <property type="taxonomic scope" value="Bacteria"/>
</dbReference>
<sequence>MIKNNSHSVVLLLLLIFSLSLRADAQHRQLHTIKLRKPADLQAYFHYTNKREPIVSGHRGGQENNLPENSISAFENTLKYTPAFFEIDPRLTKDSVIILMHDETLERTTTGKGKVSDYTWAELRQLNLKDVEGNVTTYHIPTLSEAIDWARNKTILSLDWKGVPYEMTAELINKKNAHAFVMVGIQNLKQAQFYLHNNRNYMFAMLINSAAKLAEIEEGGIPLKQVMAYVGSQDKPENRGLYDLLHKKGIMCMVAAAPIYDKLKLADERSLAYQQIIRNGVDILESDRPIEVSKALQGH</sequence>
<proteinExistence type="predicted"/>
<dbReference type="EC" id="3.1.4.46" evidence="3"/>
<comment type="caution">
    <text evidence="3">The sequence shown here is derived from an EMBL/GenBank/DDBJ whole genome shotgun (WGS) entry which is preliminary data.</text>
</comment>
<dbReference type="Proteomes" id="UP000014174">
    <property type="component" value="Unassembled WGS sequence"/>
</dbReference>
<feature type="signal peptide" evidence="1">
    <location>
        <begin position="1"/>
        <end position="23"/>
    </location>
</feature>
<dbReference type="PANTHER" id="PTHR46320">
    <property type="entry name" value="GLYCEROPHOSPHODIESTER PHOSPHODIESTERASE 1"/>
    <property type="match status" value="1"/>
</dbReference>
<keyword evidence="1" id="KW-0732">Signal</keyword>
<dbReference type="Pfam" id="PF03009">
    <property type="entry name" value="GDPD"/>
    <property type="match status" value="1"/>
</dbReference>
<keyword evidence="3" id="KW-0378">Hydrolase</keyword>
<evidence type="ECO:0000256" key="1">
    <source>
        <dbReference type="SAM" id="SignalP"/>
    </source>
</evidence>
<dbReference type="PATRIC" id="fig|1150600.3.peg.2530"/>